<keyword evidence="6 9" id="KW-0119">Carbohydrate metabolism</keyword>
<dbReference type="InterPro" id="IPR013319">
    <property type="entry name" value="GH11/12"/>
</dbReference>
<dbReference type="STRING" id="681398.PJIAN_4211"/>
<dbReference type="InterPro" id="IPR018208">
    <property type="entry name" value="GH11_AS_1"/>
</dbReference>
<dbReference type="AlphaFoldDB" id="A0A161LSF4"/>
<comment type="catalytic activity">
    <reaction evidence="1 9 10">
        <text>Endohydrolysis of (1-&gt;4)-beta-D-xylosidic linkages in xylans.</text>
        <dbReference type="EC" id="3.2.1.8"/>
    </reaction>
</comment>
<evidence type="ECO:0000256" key="11">
    <source>
        <dbReference type="SAM" id="SignalP"/>
    </source>
</evidence>
<dbReference type="SMR" id="A0A161LSF4"/>
<comment type="similarity">
    <text evidence="9 10">Belongs to the glycosyl hydrolase 11 (cellulase G) family.</text>
</comment>
<feature type="domain" description="GH11" evidence="12">
    <location>
        <begin position="38"/>
        <end position="240"/>
    </location>
</feature>
<feature type="signal peptide" evidence="11">
    <location>
        <begin position="1"/>
        <end position="31"/>
    </location>
</feature>
<dbReference type="Gene3D" id="2.60.120.180">
    <property type="match status" value="1"/>
</dbReference>
<evidence type="ECO:0000256" key="1">
    <source>
        <dbReference type="ARBA" id="ARBA00000681"/>
    </source>
</evidence>
<evidence type="ECO:0000256" key="9">
    <source>
        <dbReference type="PROSITE-ProRule" id="PRU01097"/>
    </source>
</evidence>
<keyword evidence="5 9" id="KW-0378">Hydrolase</keyword>
<dbReference type="InterPro" id="IPR001137">
    <property type="entry name" value="Glyco_hydro_11"/>
</dbReference>
<keyword evidence="8 9" id="KW-0624">Polysaccharide degradation</keyword>
<evidence type="ECO:0000256" key="6">
    <source>
        <dbReference type="ARBA" id="ARBA00023277"/>
    </source>
</evidence>
<evidence type="ECO:0000313" key="14">
    <source>
        <dbReference type="Proteomes" id="UP000076586"/>
    </source>
</evidence>
<accession>A0A161LSF4</accession>
<dbReference type="InterPro" id="IPR033123">
    <property type="entry name" value="GH11_dom"/>
</dbReference>
<reference evidence="14" key="1">
    <citation type="submission" date="2016-04" db="EMBL/GenBank/DDBJ databases">
        <title>Draft genome sequence of Paludibacter jiangxiensis strain NM7.</title>
        <authorList>
            <person name="Qiu Y."/>
            <person name="Matsuura N."/>
            <person name="Ohashi A."/>
            <person name="Tourlousse M.D."/>
            <person name="Sekiguchi Y."/>
        </authorList>
    </citation>
    <scope>NUCLEOTIDE SEQUENCE [LARGE SCALE GENOMIC DNA]</scope>
    <source>
        <strain evidence="14">NM7</strain>
    </source>
</reference>
<name>A0A161LSF4_9BACT</name>
<comment type="pathway">
    <text evidence="2 9 10">Glycan degradation; xylan degradation.</text>
</comment>
<dbReference type="PROSITE" id="PS51761">
    <property type="entry name" value="GH11_3"/>
    <property type="match status" value="1"/>
</dbReference>
<dbReference type="EC" id="3.2.1.8" evidence="3 9"/>
<evidence type="ECO:0000256" key="10">
    <source>
        <dbReference type="RuleBase" id="RU362015"/>
    </source>
</evidence>
<dbReference type="PANTHER" id="PTHR46828">
    <property type="entry name" value="ENDO-1,4-BETA-XYLANASE A-RELATED"/>
    <property type="match status" value="1"/>
</dbReference>
<keyword evidence="14" id="KW-1185">Reference proteome</keyword>
<feature type="chain" id="PRO_5007823999" description="Endo-1,4-beta-xylanase" evidence="11">
    <location>
        <begin position="32"/>
        <end position="246"/>
    </location>
</feature>
<organism evidence="13 14">
    <name type="scientific">Paludibacter jiangxiensis</name>
    <dbReference type="NCBI Taxonomy" id="681398"/>
    <lineage>
        <taxon>Bacteria</taxon>
        <taxon>Pseudomonadati</taxon>
        <taxon>Bacteroidota</taxon>
        <taxon>Bacteroidia</taxon>
        <taxon>Bacteroidales</taxon>
        <taxon>Paludibacteraceae</taxon>
        <taxon>Paludibacter</taxon>
    </lineage>
</organism>
<comment type="caution">
    <text evidence="13">The sequence shown here is derived from an EMBL/GenBank/DDBJ whole genome shotgun (WGS) entry which is preliminary data.</text>
</comment>
<evidence type="ECO:0000256" key="4">
    <source>
        <dbReference type="ARBA" id="ARBA00022651"/>
    </source>
</evidence>
<keyword evidence="11" id="KW-0732">Signal</keyword>
<dbReference type="SUPFAM" id="SSF49899">
    <property type="entry name" value="Concanavalin A-like lectins/glucanases"/>
    <property type="match status" value="1"/>
</dbReference>
<feature type="active site" description="Proton donor" evidence="9">
    <location>
        <position position="227"/>
    </location>
</feature>
<dbReference type="PROSITE" id="PS00776">
    <property type="entry name" value="GH11_1"/>
    <property type="match status" value="1"/>
</dbReference>
<evidence type="ECO:0000256" key="8">
    <source>
        <dbReference type="ARBA" id="ARBA00023326"/>
    </source>
</evidence>
<dbReference type="EMBL" id="BDCR01000004">
    <property type="protein sequence ID" value="GAT63670.1"/>
    <property type="molecule type" value="Genomic_DNA"/>
</dbReference>
<evidence type="ECO:0000259" key="12">
    <source>
        <dbReference type="PROSITE" id="PS51761"/>
    </source>
</evidence>
<sequence>MKSNMKKNTFSTLKFKLIIALQLVIAMNVYSQTLCIDASSDQKQGVKNGFRYELWNQNSQGEACMTLGKGALFSGKWNDIENYLARRGLAYNQTQKHNEIGTFSAKYSCIYKPNTKAGNSYLAIYGWSVDPLVEFYIVEDWRNWIPSMSKDAIKKGSFYIDGSLYDIYQTTRINQPSIVGTATFTQYFSIRKNTRNKGNIHISEHFKQWEKLGMNLGKMHEVSFVVEGYKSSGSFKFVKLNMVANK</sequence>
<keyword evidence="4 9" id="KW-0858">Xylan degradation</keyword>
<dbReference type="Proteomes" id="UP000076586">
    <property type="component" value="Unassembled WGS sequence"/>
</dbReference>
<evidence type="ECO:0000256" key="3">
    <source>
        <dbReference type="ARBA" id="ARBA00012590"/>
    </source>
</evidence>
<protein>
    <recommendedName>
        <fullName evidence="3 9">Endo-1,4-beta-xylanase</fullName>
        <ecNumber evidence="3 9">3.2.1.8</ecNumber>
    </recommendedName>
</protein>
<dbReference type="GO" id="GO:0045493">
    <property type="term" value="P:xylan catabolic process"/>
    <property type="evidence" value="ECO:0007669"/>
    <property type="project" value="UniProtKB-UniRule"/>
</dbReference>
<dbReference type="Pfam" id="PF00457">
    <property type="entry name" value="Glyco_hydro_11"/>
    <property type="match status" value="1"/>
</dbReference>
<dbReference type="UniPathway" id="UPA00114"/>
<evidence type="ECO:0000256" key="2">
    <source>
        <dbReference type="ARBA" id="ARBA00004851"/>
    </source>
</evidence>
<dbReference type="PANTHER" id="PTHR46828:SF2">
    <property type="entry name" value="ENDO-1,4-BETA-XYLANASE A-RELATED"/>
    <property type="match status" value="1"/>
</dbReference>
<keyword evidence="7 9" id="KW-0326">Glycosidase</keyword>
<dbReference type="GO" id="GO:0031176">
    <property type="term" value="F:endo-1,4-beta-xylanase activity"/>
    <property type="evidence" value="ECO:0007669"/>
    <property type="project" value="UniProtKB-UniRule"/>
</dbReference>
<gene>
    <name evidence="13" type="ORF">PJIAN_4211</name>
</gene>
<dbReference type="InterPro" id="IPR013320">
    <property type="entry name" value="ConA-like_dom_sf"/>
</dbReference>
<proteinExistence type="inferred from homology"/>
<feature type="active site" description="Nucleophile" evidence="9">
    <location>
        <position position="134"/>
    </location>
</feature>
<reference evidence="14" key="2">
    <citation type="journal article" date="2017" name="Genome Announc.">
        <title>Draft genome sequence of Paludibacter jiangxiensis NM7(T), a propionate-producing fermentative bacterium.</title>
        <authorList>
            <person name="Qiu Y.-L."/>
            <person name="Tourlousse D.M."/>
            <person name="Matsuura N."/>
            <person name="Ohashi A."/>
            <person name="Sekiguchi Y."/>
        </authorList>
    </citation>
    <scope>NUCLEOTIDE SEQUENCE [LARGE SCALE GENOMIC DNA]</scope>
    <source>
        <strain evidence="14">NM7</strain>
    </source>
</reference>
<evidence type="ECO:0000256" key="5">
    <source>
        <dbReference type="ARBA" id="ARBA00022801"/>
    </source>
</evidence>
<dbReference type="PRINTS" id="PR00911">
    <property type="entry name" value="GLHYDRLASE11"/>
</dbReference>
<evidence type="ECO:0000313" key="13">
    <source>
        <dbReference type="EMBL" id="GAT63670.1"/>
    </source>
</evidence>
<evidence type="ECO:0000256" key="7">
    <source>
        <dbReference type="ARBA" id="ARBA00023295"/>
    </source>
</evidence>